<keyword evidence="1" id="KW-1277">Toxin-antitoxin system</keyword>
<proteinExistence type="inferred from homology"/>
<dbReference type="Proteomes" id="UP000181981">
    <property type="component" value="Unassembled WGS sequence"/>
</dbReference>
<evidence type="ECO:0000256" key="1">
    <source>
        <dbReference type="ARBA" id="ARBA00022649"/>
    </source>
</evidence>
<sequence>MNNFYLQEIFSFKIRIPVNTNSSFTHRLSRNKMETTKRTYCFDLNSPMKYDITNLLPLLYVKKPYNNLLGTDIVRTFAERKNMEARTLHNDKARFETRLSSNQKAIFERAANLGGYRSLSDFVVSTVQEKARKIIREHETILASQKDSEFFFEAILNAEKPNNKLVKASQRYQELLAK</sequence>
<dbReference type="PANTHER" id="PTHR35401:SF2">
    <property type="entry name" value="ABC-TYPE TRANSPORT SYSTEM"/>
    <property type="match status" value="1"/>
</dbReference>
<gene>
    <name evidence="3" type="ORF">SAMN05444285_102241</name>
</gene>
<dbReference type="PANTHER" id="PTHR35401">
    <property type="entry name" value="COPG FAMILY HELIX-TURN-HELIX PROTEIN-RELATED-RELATED"/>
    <property type="match status" value="1"/>
</dbReference>
<accession>A0A1H9ZTN1</accession>
<name>A0A1H9ZTN1_9BACT</name>
<evidence type="ECO:0000313" key="4">
    <source>
        <dbReference type="Proteomes" id="UP000181981"/>
    </source>
</evidence>
<dbReference type="Pfam" id="PF08681">
    <property type="entry name" value="TacA1"/>
    <property type="match status" value="1"/>
</dbReference>
<evidence type="ECO:0000313" key="3">
    <source>
        <dbReference type="EMBL" id="SES84179.1"/>
    </source>
</evidence>
<dbReference type="InterPro" id="IPR014795">
    <property type="entry name" value="TacA_1-like"/>
</dbReference>
<dbReference type="EMBL" id="FOHT01000002">
    <property type="protein sequence ID" value="SES84179.1"/>
    <property type="molecule type" value="Genomic_DNA"/>
</dbReference>
<evidence type="ECO:0000256" key="2">
    <source>
        <dbReference type="ARBA" id="ARBA00049988"/>
    </source>
</evidence>
<organism evidence="3 4">
    <name type="scientific">Draconibacterium orientale</name>
    <dbReference type="NCBI Taxonomy" id="1168034"/>
    <lineage>
        <taxon>Bacteria</taxon>
        <taxon>Pseudomonadati</taxon>
        <taxon>Bacteroidota</taxon>
        <taxon>Bacteroidia</taxon>
        <taxon>Marinilabiliales</taxon>
        <taxon>Prolixibacteraceae</taxon>
        <taxon>Draconibacterium</taxon>
    </lineage>
</organism>
<reference evidence="3 4" key="1">
    <citation type="submission" date="2016-10" db="EMBL/GenBank/DDBJ databases">
        <authorList>
            <person name="de Groot N.N."/>
        </authorList>
    </citation>
    <scope>NUCLEOTIDE SEQUENCE [LARGE SCALE GENOMIC DNA]</scope>
    <source>
        <strain evidence="3 4">DSM 25947</strain>
    </source>
</reference>
<dbReference type="AlphaFoldDB" id="A0A1H9ZTN1"/>
<dbReference type="InterPro" id="IPR010985">
    <property type="entry name" value="Ribbon_hlx_hlx"/>
</dbReference>
<comment type="similarity">
    <text evidence="2">Belongs to the TacA antitoxin family.</text>
</comment>
<dbReference type="GO" id="GO:0006355">
    <property type="term" value="P:regulation of DNA-templated transcription"/>
    <property type="evidence" value="ECO:0007669"/>
    <property type="project" value="InterPro"/>
</dbReference>
<dbReference type="RefSeq" id="WP_217642869.1">
    <property type="nucleotide sequence ID" value="NZ_FOHT01000002.1"/>
</dbReference>
<dbReference type="SUPFAM" id="SSF47598">
    <property type="entry name" value="Ribbon-helix-helix"/>
    <property type="match status" value="1"/>
</dbReference>
<protein>
    <submittedName>
        <fullName evidence="3">Uncharacterized conserved protein, DUF1778 family</fullName>
    </submittedName>
</protein>
<dbReference type="Gene3D" id="1.20.5.780">
    <property type="entry name" value="Single helix bin"/>
    <property type="match status" value="1"/>
</dbReference>